<evidence type="ECO:0000256" key="1">
    <source>
        <dbReference type="SAM" id="MobiDB-lite"/>
    </source>
</evidence>
<dbReference type="OrthoDB" id="2445982at2759"/>
<organism evidence="2 3">
    <name type="scientific">Diversispora epigaea</name>
    <dbReference type="NCBI Taxonomy" id="1348612"/>
    <lineage>
        <taxon>Eukaryota</taxon>
        <taxon>Fungi</taxon>
        <taxon>Fungi incertae sedis</taxon>
        <taxon>Mucoromycota</taxon>
        <taxon>Glomeromycotina</taxon>
        <taxon>Glomeromycetes</taxon>
        <taxon>Diversisporales</taxon>
        <taxon>Diversisporaceae</taxon>
        <taxon>Diversispora</taxon>
    </lineage>
</organism>
<feature type="compositionally biased region" description="Basic and acidic residues" evidence="1">
    <location>
        <begin position="21"/>
        <end position="38"/>
    </location>
</feature>
<reference evidence="2 3" key="1">
    <citation type="submission" date="2018-08" db="EMBL/GenBank/DDBJ databases">
        <title>Genome and evolution of the arbuscular mycorrhizal fungus Diversispora epigaea (formerly Glomus versiforme) and its bacterial endosymbionts.</title>
        <authorList>
            <person name="Sun X."/>
            <person name="Fei Z."/>
            <person name="Harrison M."/>
        </authorList>
    </citation>
    <scope>NUCLEOTIDE SEQUENCE [LARGE SCALE GENOMIC DNA]</scope>
    <source>
        <strain evidence="2 3">IT104</strain>
    </source>
</reference>
<proteinExistence type="predicted"/>
<dbReference type="AlphaFoldDB" id="A0A397GDU6"/>
<dbReference type="EMBL" id="PQFF01000487">
    <property type="protein sequence ID" value="RHZ47546.1"/>
    <property type="molecule type" value="Genomic_DNA"/>
</dbReference>
<keyword evidence="3" id="KW-1185">Reference proteome</keyword>
<feature type="region of interest" description="Disordered" evidence="1">
    <location>
        <begin position="1"/>
        <end position="47"/>
    </location>
</feature>
<evidence type="ECO:0000313" key="3">
    <source>
        <dbReference type="Proteomes" id="UP000266861"/>
    </source>
</evidence>
<comment type="caution">
    <text evidence="2">The sequence shown here is derived from an EMBL/GenBank/DDBJ whole genome shotgun (WGS) entry which is preliminary data.</text>
</comment>
<evidence type="ECO:0000313" key="2">
    <source>
        <dbReference type="EMBL" id="RHZ47546.1"/>
    </source>
</evidence>
<accession>A0A397GDU6</accession>
<gene>
    <name evidence="2" type="ORF">Glove_578g40</name>
</gene>
<protein>
    <submittedName>
        <fullName evidence="2">Uncharacterized protein</fullName>
    </submittedName>
</protein>
<name>A0A397GDU6_9GLOM</name>
<sequence length="249" mass="28580">MPRKKRKNIKLQEYNKRRRLSINEKEDTATDKENVEANEREEEENEEKIRTCLLATALIWNESEKNNKRMIKGIPKTTYYRKSADLSAGGSSSGFVNESTGSSLVSPTLPGSLDETNKDSTLCERIIQLQNVLLKNEKTLTAFEYNRQRAVYEYLIRLNNGNRKIKFSEEAAHMVYIVSKPYTAKWIRSLAKFYLDYKSFPVSHIPATQIQNPNAEIPNAEIPNPKSQIIITTEIIGFDQKILRFAGVT</sequence>
<dbReference type="Proteomes" id="UP000266861">
    <property type="component" value="Unassembled WGS sequence"/>
</dbReference>